<feature type="region of interest" description="Disordered" evidence="1">
    <location>
        <begin position="1"/>
        <end position="41"/>
    </location>
</feature>
<organism evidence="2 3">
    <name type="scientific">Pleomassaria siparia CBS 279.74</name>
    <dbReference type="NCBI Taxonomy" id="1314801"/>
    <lineage>
        <taxon>Eukaryota</taxon>
        <taxon>Fungi</taxon>
        <taxon>Dikarya</taxon>
        <taxon>Ascomycota</taxon>
        <taxon>Pezizomycotina</taxon>
        <taxon>Dothideomycetes</taxon>
        <taxon>Pleosporomycetidae</taxon>
        <taxon>Pleosporales</taxon>
        <taxon>Pleomassariaceae</taxon>
        <taxon>Pleomassaria</taxon>
    </lineage>
</organism>
<feature type="region of interest" description="Disordered" evidence="1">
    <location>
        <begin position="62"/>
        <end position="111"/>
    </location>
</feature>
<dbReference type="EMBL" id="MU005767">
    <property type="protein sequence ID" value="KAF2711559.1"/>
    <property type="molecule type" value="Genomic_DNA"/>
</dbReference>
<gene>
    <name evidence="2" type="ORF">K504DRAFT_475379</name>
</gene>
<feature type="compositionally biased region" description="Polar residues" evidence="1">
    <location>
        <begin position="204"/>
        <end position="214"/>
    </location>
</feature>
<protein>
    <submittedName>
        <fullName evidence="2">Uncharacterized protein</fullName>
    </submittedName>
</protein>
<proteinExistence type="predicted"/>
<name>A0A6G1KFC5_9PLEO</name>
<reference evidence="2" key="1">
    <citation type="journal article" date="2020" name="Stud. Mycol.">
        <title>101 Dothideomycetes genomes: a test case for predicting lifestyles and emergence of pathogens.</title>
        <authorList>
            <person name="Haridas S."/>
            <person name="Albert R."/>
            <person name="Binder M."/>
            <person name="Bloem J."/>
            <person name="Labutti K."/>
            <person name="Salamov A."/>
            <person name="Andreopoulos B."/>
            <person name="Baker S."/>
            <person name="Barry K."/>
            <person name="Bills G."/>
            <person name="Bluhm B."/>
            <person name="Cannon C."/>
            <person name="Castanera R."/>
            <person name="Culley D."/>
            <person name="Daum C."/>
            <person name="Ezra D."/>
            <person name="Gonzalez J."/>
            <person name="Henrissat B."/>
            <person name="Kuo A."/>
            <person name="Liang C."/>
            <person name="Lipzen A."/>
            <person name="Lutzoni F."/>
            <person name="Magnuson J."/>
            <person name="Mondo S."/>
            <person name="Nolan M."/>
            <person name="Ohm R."/>
            <person name="Pangilinan J."/>
            <person name="Park H.-J."/>
            <person name="Ramirez L."/>
            <person name="Alfaro M."/>
            <person name="Sun H."/>
            <person name="Tritt A."/>
            <person name="Yoshinaga Y."/>
            <person name="Zwiers L.-H."/>
            <person name="Turgeon B."/>
            <person name="Goodwin S."/>
            <person name="Spatafora J."/>
            <person name="Crous P."/>
            <person name="Grigoriev I."/>
        </authorList>
    </citation>
    <scope>NUCLEOTIDE SEQUENCE</scope>
    <source>
        <strain evidence="2">CBS 279.74</strain>
    </source>
</reference>
<dbReference type="Proteomes" id="UP000799428">
    <property type="component" value="Unassembled WGS sequence"/>
</dbReference>
<keyword evidence="3" id="KW-1185">Reference proteome</keyword>
<evidence type="ECO:0000313" key="3">
    <source>
        <dbReference type="Proteomes" id="UP000799428"/>
    </source>
</evidence>
<accession>A0A6G1KFC5</accession>
<feature type="compositionally biased region" description="Acidic residues" evidence="1">
    <location>
        <begin position="289"/>
        <end position="335"/>
    </location>
</feature>
<sequence>METHEKPPPFAFGNGHPSSPPMTPGSRSHARFPPRTSHTSPMSQYIGLAVLAQSPPLEFIEPIGRGPHFLFSRPQSRDHSRPSTASGRACATSRQESDDESESDQESTKAPIRLLRRVQKAEFILEELDSDPGYDSAIEVIHPDHYEDAWSDSGEERLDGSGIIDKFRGLHCEEGSSEEDERLRRYRKKKKRWSAGIFKRTYSQSVEGDSSYSDNDPLDDVDSSARRLRRRVRGPADPTFLLFEDQGFANVNHIVEVEEPEDRIPHSIGPPSIPSDDGFRLDELPFWDVVEDSDSMEVEDEVEIVDEDDSESESNIDSSDEDEDDEDDEEFDSSL</sequence>
<evidence type="ECO:0000256" key="1">
    <source>
        <dbReference type="SAM" id="MobiDB-lite"/>
    </source>
</evidence>
<feature type="region of interest" description="Disordered" evidence="1">
    <location>
        <begin position="259"/>
        <end position="335"/>
    </location>
</feature>
<evidence type="ECO:0000313" key="2">
    <source>
        <dbReference type="EMBL" id="KAF2711559.1"/>
    </source>
</evidence>
<dbReference type="OrthoDB" id="4186058at2759"/>
<dbReference type="AlphaFoldDB" id="A0A6G1KFC5"/>
<feature type="region of interest" description="Disordered" evidence="1">
    <location>
        <begin position="204"/>
        <end position="230"/>
    </location>
</feature>